<organism evidence="1">
    <name type="scientific">Rhizophora mucronata</name>
    <name type="common">Asiatic mangrove</name>
    <dbReference type="NCBI Taxonomy" id="61149"/>
    <lineage>
        <taxon>Eukaryota</taxon>
        <taxon>Viridiplantae</taxon>
        <taxon>Streptophyta</taxon>
        <taxon>Embryophyta</taxon>
        <taxon>Tracheophyta</taxon>
        <taxon>Spermatophyta</taxon>
        <taxon>Magnoliopsida</taxon>
        <taxon>eudicotyledons</taxon>
        <taxon>Gunneridae</taxon>
        <taxon>Pentapetalae</taxon>
        <taxon>rosids</taxon>
        <taxon>fabids</taxon>
        <taxon>Malpighiales</taxon>
        <taxon>Rhizophoraceae</taxon>
        <taxon>Rhizophora</taxon>
    </lineage>
</organism>
<sequence length="23" mass="2818">MFDWVPFRSKARGAIHRNCTRRI</sequence>
<dbReference type="EMBL" id="GGEC01086930">
    <property type="protein sequence ID" value="MBX67414.1"/>
    <property type="molecule type" value="Transcribed_RNA"/>
</dbReference>
<accession>A0A2P2QKE6</accession>
<protein>
    <submittedName>
        <fullName evidence="1">Uncharacterized protein</fullName>
    </submittedName>
</protein>
<dbReference type="AlphaFoldDB" id="A0A2P2QKE6"/>
<evidence type="ECO:0000313" key="1">
    <source>
        <dbReference type="EMBL" id="MBX67414.1"/>
    </source>
</evidence>
<reference evidence="1" key="1">
    <citation type="submission" date="2018-02" db="EMBL/GenBank/DDBJ databases">
        <title>Rhizophora mucronata_Transcriptome.</title>
        <authorList>
            <person name="Meera S.P."/>
            <person name="Sreeshan A."/>
            <person name="Augustine A."/>
        </authorList>
    </citation>
    <scope>NUCLEOTIDE SEQUENCE</scope>
    <source>
        <tissue evidence="1">Leaf</tissue>
    </source>
</reference>
<proteinExistence type="predicted"/>
<name>A0A2P2QKE6_RHIMU</name>